<evidence type="ECO:0000313" key="3">
    <source>
        <dbReference type="EMBL" id="GGU80594.1"/>
    </source>
</evidence>
<keyword evidence="4" id="KW-1185">Reference proteome</keyword>
<evidence type="ECO:0000313" key="2">
    <source>
        <dbReference type="EMBL" id="GFH78108.1"/>
    </source>
</evidence>
<dbReference type="EMBL" id="BLLO01000017">
    <property type="protein sequence ID" value="GFH78108.1"/>
    <property type="molecule type" value="Genomic_DNA"/>
</dbReference>
<dbReference type="InterPro" id="IPR002645">
    <property type="entry name" value="STAS_dom"/>
</dbReference>
<feature type="domain" description="STAS" evidence="1">
    <location>
        <begin position="21"/>
        <end position="119"/>
    </location>
</feature>
<dbReference type="EMBL" id="BMSC01000012">
    <property type="protein sequence ID" value="GGU80594.1"/>
    <property type="molecule type" value="Genomic_DNA"/>
</dbReference>
<gene>
    <name evidence="3" type="ORF">GCM10010227_38670</name>
    <name evidence="2" type="ORF">Sgou_27780</name>
</gene>
<sequence>MTPPDDLDDTGLTLTAEPDAPGTLGLRLAGSLDHESADALVRAVARHLETPPAPRLLRLECAGLTTCDALGLAALLMLGRRARAADCLLRLGNRPARLEKLLAVTGTHGYLVGQEPRPA</sequence>
<evidence type="ECO:0000313" key="5">
    <source>
        <dbReference type="Proteomes" id="UP000660975"/>
    </source>
</evidence>
<evidence type="ECO:0000313" key="4">
    <source>
        <dbReference type="Proteomes" id="UP000480804"/>
    </source>
</evidence>
<name>A0A8H9HQ34_9ACTN</name>
<dbReference type="InterPro" id="IPR036513">
    <property type="entry name" value="STAS_dom_sf"/>
</dbReference>
<evidence type="ECO:0000259" key="1">
    <source>
        <dbReference type="PROSITE" id="PS50801"/>
    </source>
</evidence>
<proteinExistence type="predicted"/>
<accession>A0A8H9HQ34</accession>
<protein>
    <recommendedName>
        <fullName evidence="1">STAS domain-containing protein</fullName>
    </recommendedName>
</protein>
<dbReference type="Gene3D" id="3.30.750.24">
    <property type="entry name" value="STAS domain"/>
    <property type="match status" value="1"/>
</dbReference>
<dbReference type="InterPro" id="IPR058548">
    <property type="entry name" value="MlaB-like_STAS"/>
</dbReference>
<dbReference type="SUPFAM" id="SSF52091">
    <property type="entry name" value="SpoIIaa-like"/>
    <property type="match status" value="1"/>
</dbReference>
<dbReference type="RefSeq" id="WP_189400688.1">
    <property type="nucleotide sequence ID" value="NZ_BLLO01000017.1"/>
</dbReference>
<dbReference type="Proteomes" id="UP000480804">
    <property type="component" value="Unassembled WGS sequence"/>
</dbReference>
<reference evidence="3" key="3">
    <citation type="submission" date="2020-09" db="EMBL/GenBank/DDBJ databases">
        <authorList>
            <person name="Sun Q."/>
            <person name="Ohkuma M."/>
        </authorList>
    </citation>
    <scope>NUCLEOTIDE SEQUENCE</scope>
    <source>
        <strain evidence="3">JCM 4136</strain>
    </source>
</reference>
<reference evidence="2 4" key="2">
    <citation type="submission" date="2020-02" db="EMBL/GenBank/DDBJ databases">
        <title>Whole genome shotgun sequence of Streptomyces gougerotii NBRC 13043.</title>
        <authorList>
            <person name="Ichikawa N."/>
            <person name="Komaki H."/>
            <person name="Tamura T."/>
        </authorList>
    </citation>
    <scope>NUCLEOTIDE SEQUENCE [LARGE SCALE GENOMIC DNA]</scope>
    <source>
        <strain evidence="2 4">NBRC 13043</strain>
    </source>
</reference>
<dbReference type="AlphaFoldDB" id="A0A8H9HQ34"/>
<organism evidence="3 5">
    <name type="scientific">Streptomyces gougerotii</name>
    <dbReference type="NCBI Taxonomy" id="53448"/>
    <lineage>
        <taxon>Bacteria</taxon>
        <taxon>Bacillati</taxon>
        <taxon>Actinomycetota</taxon>
        <taxon>Actinomycetes</taxon>
        <taxon>Kitasatosporales</taxon>
        <taxon>Streptomycetaceae</taxon>
        <taxon>Streptomyces</taxon>
        <taxon>Streptomyces diastaticus group</taxon>
    </lineage>
</organism>
<reference evidence="3" key="1">
    <citation type="journal article" date="2014" name="Int. J. Syst. Evol. Microbiol.">
        <title>Complete genome sequence of Corynebacterium casei LMG S-19264T (=DSM 44701T), isolated from a smear-ripened cheese.</title>
        <authorList>
            <consortium name="US DOE Joint Genome Institute (JGI-PGF)"/>
            <person name="Walter F."/>
            <person name="Albersmeier A."/>
            <person name="Kalinowski J."/>
            <person name="Ruckert C."/>
        </authorList>
    </citation>
    <scope>NUCLEOTIDE SEQUENCE</scope>
    <source>
        <strain evidence="3">JCM 4136</strain>
    </source>
</reference>
<dbReference type="PROSITE" id="PS50801">
    <property type="entry name" value="STAS"/>
    <property type="match status" value="1"/>
</dbReference>
<dbReference type="Pfam" id="PF13466">
    <property type="entry name" value="STAS_2"/>
    <property type="match status" value="1"/>
</dbReference>
<dbReference type="Proteomes" id="UP000660975">
    <property type="component" value="Unassembled WGS sequence"/>
</dbReference>
<comment type="caution">
    <text evidence="3">The sequence shown here is derived from an EMBL/GenBank/DDBJ whole genome shotgun (WGS) entry which is preliminary data.</text>
</comment>